<evidence type="ECO:0000313" key="3">
    <source>
        <dbReference type="Proteomes" id="UP000515156"/>
    </source>
</evidence>
<keyword evidence="3" id="KW-1185">Reference proteome</keyword>
<name>A0A6P7Z2G6_9AMPH</name>
<dbReference type="SMART" id="SM00233">
    <property type="entry name" value="PH"/>
    <property type="match status" value="1"/>
</dbReference>
<dbReference type="Gene3D" id="2.30.29.30">
    <property type="entry name" value="Pleckstrin-homology domain (PH domain)/Phosphotyrosine-binding domain (PTB)"/>
    <property type="match status" value="1"/>
</dbReference>
<organism evidence="3 4">
    <name type="scientific">Microcaecilia unicolor</name>
    <dbReference type="NCBI Taxonomy" id="1415580"/>
    <lineage>
        <taxon>Eukaryota</taxon>
        <taxon>Metazoa</taxon>
        <taxon>Chordata</taxon>
        <taxon>Craniata</taxon>
        <taxon>Vertebrata</taxon>
        <taxon>Euteleostomi</taxon>
        <taxon>Amphibia</taxon>
        <taxon>Gymnophiona</taxon>
        <taxon>Siphonopidae</taxon>
        <taxon>Microcaecilia</taxon>
    </lineage>
</organism>
<reference evidence="4" key="1">
    <citation type="submission" date="2025-08" db="UniProtKB">
        <authorList>
            <consortium name="RefSeq"/>
        </authorList>
    </citation>
    <scope>IDENTIFICATION</scope>
</reference>
<dbReference type="InParanoid" id="A0A6P7Z2G6"/>
<protein>
    <submittedName>
        <fullName evidence="4">Diacylglycerol kinase delta-like</fullName>
    </submittedName>
</protein>
<dbReference type="PROSITE" id="PS50003">
    <property type="entry name" value="PH_DOMAIN"/>
    <property type="match status" value="1"/>
</dbReference>
<gene>
    <name evidence="4" type="primary">LOC115478339</name>
</gene>
<dbReference type="OrthoDB" id="196165at2759"/>
<evidence type="ECO:0000313" key="4">
    <source>
        <dbReference type="RefSeq" id="XP_030071503.1"/>
    </source>
</evidence>
<feature type="compositionally biased region" description="Polar residues" evidence="1">
    <location>
        <begin position="10"/>
        <end position="19"/>
    </location>
</feature>
<feature type="region of interest" description="Disordered" evidence="1">
    <location>
        <begin position="1"/>
        <end position="52"/>
    </location>
</feature>
<proteinExistence type="predicted"/>
<evidence type="ECO:0000256" key="1">
    <source>
        <dbReference type="SAM" id="MobiDB-lite"/>
    </source>
</evidence>
<dbReference type="RefSeq" id="XP_030071503.1">
    <property type="nucleotide sequence ID" value="XM_030215643.1"/>
</dbReference>
<dbReference type="AlphaFoldDB" id="A0A6P7Z2G6"/>
<evidence type="ECO:0000259" key="2">
    <source>
        <dbReference type="PROSITE" id="PS50003"/>
    </source>
</evidence>
<dbReference type="KEGG" id="muo:115478339"/>
<dbReference type="Proteomes" id="UP000515156">
    <property type="component" value="Chromosome 10"/>
</dbReference>
<dbReference type="InterPro" id="IPR001849">
    <property type="entry name" value="PH_domain"/>
</dbReference>
<feature type="domain" description="PH" evidence="2">
    <location>
        <begin position="58"/>
        <end position="150"/>
    </location>
</feature>
<sequence>MAATAAGHSLSCSDAQPTSPAAAPLPDESSDSEPEQEPGSPQKLIRKVSTSGQIRQKTILKEGMLMKQTSSFQRWKRRYFKLRGRTLYYAKTAKSIIFDEVDLTDASVAESSTKNVNNSFTIKGIRQNDISGVYVLEITSDDTSLVLQKQ</sequence>
<dbReference type="SUPFAM" id="SSF50729">
    <property type="entry name" value="PH domain-like"/>
    <property type="match status" value="1"/>
</dbReference>
<dbReference type="InterPro" id="IPR011993">
    <property type="entry name" value="PH-like_dom_sf"/>
</dbReference>
<dbReference type="Pfam" id="PF00169">
    <property type="entry name" value="PH"/>
    <property type="match status" value="1"/>
</dbReference>
<dbReference type="GeneID" id="115478339"/>
<accession>A0A6P7Z2G6</accession>